<dbReference type="EMBL" id="BGPR01000194">
    <property type="protein sequence ID" value="GBM03747.1"/>
    <property type="molecule type" value="Genomic_DNA"/>
</dbReference>
<dbReference type="Proteomes" id="UP000499080">
    <property type="component" value="Unassembled WGS sequence"/>
</dbReference>
<comment type="caution">
    <text evidence="2">The sequence shown here is derived from an EMBL/GenBank/DDBJ whole genome shotgun (WGS) entry which is preliminary data.</text>
</comment>
<evidence type="ECO:0000313" key="3">
    <source>
        <dbReference type="Proteomes" id="UP000499080"/>
    </source>
</evidence>
<evidence type="ECO:0000256" key="1">
    <source>
        <dbReference type="SAM" id="MobiDB-lite"/>
    </source>
</evidence>
<name>A0A4Y2CJ15_ARAVE</name>
<dbReference type="AlphaFoldDB" id="A0A4Y2CJ15"/>
<evidence type="ECO:0000313" key="2">
    <source>
        <dbReference type="EMBL" id="GBM03747.1"/>
    </source>
</evidence>
<gene>
    <name evidence="2" type="ORF">AVEN_134963_1</name>
</gene>
<reference evidence="2 3" key="1">
    <citation type="journal article" date="2019" name="Sci. Rep.">
        <title>Orb-weaving spider Araneus ventricosus genome elucidates the spidroin gene catalogue.</title>
        <authorList>
            <person name="Kono N."/>
            <person name="Nakamura H."/>
            <person name="Ohtoshi R."/>
            <person name="Moran D.A.P."/>
            <person name="Shinohara A."/>
            <person name="Yoshida Y."/>
            <person name="Fujiwara M."/>
            <person name="Mori M."/>
            <person name="Tomita M."/>
            <person name="Arakawa K."/>
        </authorList>
    </citation>
    <scope>NUCLEOTIDE SEQUENCE [LARGE SCALE GENOMIC DNA]</scope>
</reference>
<feature type="region of interest" description="Disordered" evidence="1">
    <location>
        <begin position="1"/>
        <end position="21"/>
    </location>
</feature>
<proteinExistence type="predicted"/>
<organism evidence="2 3">
    <name type="scientific">Araneus ventricosus</name>
    <name type="common">Orbweaver spider</name>
    <name type="synonym">Epeira ventricosa</name>
    <dbReference type="NCBI Taxonomy" id="182803"/>
    <lineage>
        <taxon>Eukaryota</taxon>
        <taxon>Metazoa</taxon>
        <taxon>Ecdysozoa</taxon>
        <taxon>Arthropoda</taxon>
        <taxon>Chelicerata</taxon>
        <taxon>Arachnida</taxon>
        <taxon>Araneae</taxon>
        <taxon>Araneomorphae</taxon>
        <taxon>Entelegynae</taxon>
        <taxon>Araneoidea</taxon>
        <taxon>Araneidae</taxon>
        <taxon>Araneus</taxon>
    </lineage>
</organism>
<protein>
    <submittedName>
        <fullName evidence="2">Uncharacterized protein</fullName>
    </submittedName>
</protein>
<keyword evidence="3" id="KW-1185">Reference proteome</keyword>
<sequence>MDTPGTTVHNTSNESPRTANTWGFQLSMRSKKQTKRPQILMKSSLACLRGMENSVLKNKMNETDFAAFVLLKAMDFSRFDCFLAKTSRALVQLMSGI</sequence>
<accession>A0A4Y2CJ15</accession>